<keyword evidence="1" id="KW-0614">Plasmid</keyword>
<protein>
    <submittedName>
        <fullName evidence="1">Uncharacterized protein</fullName>
    </submittedName>
</protein>
<evidence type="ECO:0000313" key="2">
    <source>
        <dbReference type="Proteomes" id="UP000824334"/>
    </source>
</evidence>
<name>A0ABX8TN96_9CAUL</name>
<dbReference type="RefSeq" id="WP_219373719.1">
    <property type="nucleotide sequence ID" value="NZ_CP080035.1"/>
</dbReference>
<dbReference type="EMBL" id="CP080035">
    <property type="protein sequence ID" value="QYC12402.1"/>
    <property type="molecule type" value="Genomic_DNA"/>
</dbReference>
<sequence>MPANDNCAMPVVLFEALQARPDALEASIIRQWAKRDPLEAAMAAHSLHTRLRFGDDEMCSSAPQRPEVDHILSVWRAKYPPAVSLPASERLLEVMSRWADQEITPSRSSLSNQ</sequence>
<organism evidence="1 2">
    <name type="scientific">Brevundimonas nasdae</name>
    <dbReference type="NCBI Taxonomy" id="172043"/>
    <lineage>
        <taxon>Bacteria</taxon>
        <taxon>Pseudomonadati</taxon>
        <taxon>Pseudomonadota</taxon>
        <taxon>Alphaproteobacteria</taxon>
        <taxon>Caulobacterales</taxon>
        <taxon>Caulobacteraceae</taxon>
        <taxon>Brevundimonas</taxon>
    </lineage>
</organism>
<evidence type="ECO:0000313" key="1">
    <source>
        <dbReference type="EMBL" id="QYC12402.1"/>
    </source>
</evidence>
<geneLocation type="plasmid" evidence="1 2">
    <name>unnamed1</name>
</geneLocation>
<proteinExistence type="predicted"/>
<reference evidence="1 2" key="1">
    <citation type="submission" date="2021-07" db="EMBL/GenBank/DDBJ databases">
        <title>Isolation and characterization of bacteria from a gold mining with a capacity of golden bioaccumulation.</title>
        <authorList>
            <person name="Yang X.J."/>
        </authorList>
    </citation>
    <scope>NUCLEOTIDE SEQUENCE [LARGE SCALE GENOMIC DNA]</scope>
    <source>
        <strain evidence="1 2">Au29</strain>
        <plasmid evidence="1 2">unnamed1</plasmid>
    </source>
</reference>
<dbReference type="GeneID" id="94377257"/>
<gene>
    <name evidence="1" type="ORF">KWG56_18335</name>
</gene>
<accession>A0ABX8TN96</accession>
<dbReference type="Proteomes" id="UP000824334">
    <property type="component" value="Plasmid unnamed1"/>
</dbReference>
<keyword evidence="2" id="KW-1185">Reference proteome</keyword>